<reference evidence="2" key="1">
    <citation type="submission" date="2023-03" db="EMBL/GenBank/DDBJ databases">
        <title>Edaphobacter sp.</title>
        <authorList>
            <person name="Huber K.J."/>
            <person name="Papendorf J."/>
            <person name="Pilke C."/>
            <person name="Bunk B."/>
            <person name="Sproeer C."/>
            <person name="Pester M."/>
        </authorList>
    </citation>
    <scope>NUCLEOTIDE SEQUENCE</scope>
    <source>
        <strain evidence="2">DSM 109919</strain>
    </source>
</reference>
<feature type="transmembrane region" description="Helical" evidence="1">
    <location>
        <begin position="6"/>
        <end position="25"/>
    </location>
</feature>
<evidence type="ECO:0000313" key="2">
    <source>
        <dbReference type="EMBL" id="XBH11559.1"/>
    </source>
</evidence>
<sequence>MTMFPAVIRIAENAPFMALLLYVSFSRSYQKSTTSFTDDTVAFPIETIAVWLCLLCIPIFLYWAMMASAKLDFSSHYLDTVSKIMEVIIPAWFGLGLLFSLPGTLVVTPEGIEKRFWLRSNREVLWGKITSIIVGEDRVEIAGANGKKIAHERFNLDRERFLFELKRRCSEEDFAERLDQNVAMAARKKRGS</sequence>
<dbReference type="RefSeq" id="WP_348269051.1">
    <property type="nucleotide sequence ID" value="NZ_CP121194.1"/>
</dbReference>
<accession>A0AAU7D2N5</accession>
<keyword evidence="1" id="KW-0472">Membrane</keyword>
<gene>
    <name evidence="2" type="ORF">P4G45_07495</name>
</gene>
<keyword evidence="1" id="KW-1133">Transmembrane helix</keyword>
<name>A0AAU7D2N5_9BACT</name>
<feature type="transmembrane region" description="Helical" evidence="1">
    <location>
        <begin position="84"/>
        <end position="107"/>
    </location>
</feature>
<protein>
    <recommendedName>
        <fullName evidence="3">PH domain-containing protein</fullName>
    </recommendedName>
</protein>
<organism evidence="2">
    <name type="scientific">Edaphobacter paludis</name>
    <dbReference type="NCBI Taxonomy" id="3035702"/>
    <lineage>
        <taxon>Bacteria</taxon>
        <taxon>Pseudomonadati</taxon>
        <taxon>Acidobacteriota</taxon>
        <taxon>Terriglobia</taxon>
        <taxon>Terriglobales</taxon>
        <taxon>Acidobacteriaceae</taxon>
        <taxon>Edaphobacter</taxon>
    </lineage>
</organism>
<evidence type="ECO:0000256" key="1">
    <source>
        <dbReference type="SAM" id="Phobius"/>
    </source>
</evidence>
<feature type="transmembrane region" description="Helical" evidence="1">
    <location>
        <begin position="45"/>
        <end position="64"/>
    </location>
</feature>
<evidence type="ECO:0008006" key="3">
    <source>
        <dbReference type="Google" id="ProtNLM"/>
    </source>
</evidence>
<dbReference type="EMBL" id="CP121194">
    <property type="protein sequence ID" value="XBH11559.1"/>
    <property type="molecule type" value="Genomic_DNA"/>
</dbReference>
<proteinExistence type="predicted"/>
<keyword evidence="1" id="KW-0812">Transmembrane</keyword>
<dbReference type="AlphaFoldDB" id="A0AAU7D2N5"/>
<dbReference type="KEGG" id="epl:P4G45_07495"/>